<dbReference type="Gene3D" id="3.40.50.12780">
    <property type="entry name" value="N-terminal domain of ligase-like"/>
    <property type="match status" value="1"/>
</dbReference>
<keyword evidence="1" id="KW-0596">Phosphopantetheine</keyword>
<dbReference type="InterPro" id="IPR036736">
    <property type="entry name" value="ACP-like_sf"/>
</dbReference>
<dbReference type="Pfam" id="PF00501">
    <property type="entry name" value="AMP-binding"/>
    <property type="match status" value="1"/>
</dbReference>
<dbReference type="InterPro" id="IPR020845">
    <property type="entry name" value="AMP-binding_CS"/>
</dbReference>
<dbReference type="EMBL" id="LFZN01000044">
    <property type="protein sequence ID" value="KXT02249.1"/>
    <property type="molecule type" value="Genomic_DNA"/>
</dbReference>
<evidence type="ECO:0000313" key="5">
    <source>
        <dbReference type="EMBL" id="KXT02249.1"/>
    </source>
</evidence>
<dbReference type="InterPro" id="IPR051414">
    <property type="entry name" value="Adenylate-forming_Reductase"/>
</dbReference>
<dbReference type="InterPro" id="IPR009081">
    <property type="entry name" value="PP-bd_ACP"/>
</dbReference>
<proteinExistence type="predicted"/>
<comment type="caution">
    <text evidence="5">The sequence shown here is derived from an EMBL/GenBank/DDBJ whole genome shotgun (WGS) entry which is preliminary data.</text>
</comment>
<name>A0A139HIR6_9PEZI</name>
<dbReference type="AlphaFoldDB" id="A0A139HIR6"/>
<dbReference type="PROSITE" id="PS00455">
    <property type="entry name" value="AMP_BINDING"/>
    <property type="match status" value="1"/>
</dbReference>
<dbReference type="Gene3D" id="3.30.559.10">
    <property type="entry name" value="Chloramphenicol acetyltransferase-like domain"/>
    <property type="match status" value="2"/>
</dbReference>
<dbReference type="PROSITE" id="PS50075">
    <property type="entry name" value="CARRIER"/>
    <property type="match status" value="1"/>
</dbReference>
<dbReference type="OrthoDB" id="429813at2759"/>
<dbReference type="InterPro" id="IPR023213">
    <property type="entry name" value="CAT-like_dom_sf"/>
</dbReference>
<dbReference type="Gene3D" id="1.10.1200.10">
    <property type="entry name" value="ACP-like"/>
    <property type="match status" value="1"/>
</dbReference>
<dbReference type="Pfam" id="PF00550">
    <property type="entry name" value="PP-binding"/>
    <property type="match status" value="1"/>
</dbReference>
<evidence type="ECO:0000256" key="2">
    <source>
        <dbReference type="ARBA" id="ARBA00022553"/>
    </source>
</evidence>
<dbReference type="InterPro" id="IPR042099">
    <property type="entry name" value="ANL_N_sf"/>
</dbReference>
<evidence type="ECO:0000259" key="4">
    <source>
        <dbReference type="PROSITE" id="PS50075"/>
    </source>
</evidence>
<dbReference type="Proteomes" id="UP000070133">
    <property type="component" value="Unassembled WGS sequence"/>
</dbReference>
<feature type="domain" description="Carrier" evidence="4">
    <location>
        <begin position="561"/>
        <end position="639"/>
    </location>
</feature>
<keyword evidence="2" id="KW-0597">Phosphoprotein</keyword>
<evidence type="ECO:0000313" key="6">
    <source>
        <dbReference type="Proteomes" id="UP000070133"/>
    </source>
</evidence>
<dbReference type="STRING" id="321146.A0A139HIR6"/>
<dbReference type="SUPFAM" id="SSF47336">
    <property type="entry name" value="ACP-like"/>
    <property type="match status" value="1"/>
</dbReference>
<organism evidence="5 6">
    <name type="scientific">Pseudocercospora eumusae</name>
    <dbReference type="NCBI Taxonomy" id="321146"/>
    <lineage>
        <taxon>Eukaryota</taxon>
        <taxon>Fungi</taxon>
        <taxon>Dikarya</taxon>
        <taxon>Ascomycota</taxon>
        <taxon>Pezizomycotina</taxon>
        <taxon>Dothideomycetes</taxon>
        <taxon>Dothideomycetidae</taxon>
        <taxon>Mycosphaerellales</taxon>
        <taxon>Mycosphaerellaceae</taxon>
        <taxon>Pseudocercospora</taxon>
    </lineage>
</organism>
<keyword evidence="3" id="KW-0808">Transferase</keyword>
<dbReference type="PANTHER" id="PTHR43439">
    <property type="entry name" value="PHENYLACETATE-COENZYME A LIGASE"/>
    <property type="match status" value="1"/>
</dbReference>
<dbReference type="SUPFAM" id="SSF56801">
    <property type="entry name" value="Acetyl-CoA synthetase-like"/>
    <property type="match status" value="1"/>
</dbReference>
<evidence type="ECO:0000256" key="1">
    <source>
        <dbReference type="ARBA" id="ARBA00022450"/>
    </source>
</evidence>
<dbReference type="GO" id="GO:0016740">
    <property type="term" value="F:transferase activity"/>
    <property type="evidence" value="ECO:0007669"/>
    <property type="project" value="UniProtKB-KW"/>
</dbReference>
<evidence type="ECO:0000256" key="3">
    <source>
        <dbReference type="ARBA" id="ARBA00022679"/>
    </source>
</evidence>
<protein>
    <recommendedName>
        <fullName evidence="4">Carrier domain-containing protein</fullName>
    </recommendedName>
</protein>
<dbReference type="Pfam" id="PF23562">
    <property type="entry name" value="AMP-binding_C_3"/>
    <property type="match status" value="1"/>
</dbReference>
<dbReference type="PANTHER" id="PTHR43439:SF2">
    <property type="entry name" value="ENZYME, PUTATIVE (JCVI)-RELATED"/>
    <property type="match status" value="1"/>
</dbReference>
<reference evidence="5 6" key="1">
    <citation type="submission" date="2015-07" db="EMBL/GenBank/DDBJ databases">
        <title>Comparative genomics of the Sigatoka disease complex on banana suggests a link between parallel evolutionary changes in Pseudocercospora fijiensis and Pseudocercospora eumusae and increased virulence on the banana host.</title>
        <authorList>
            <person name="Chang T.-C."/>
            <person name="Salvucci A."/>
            <person name="Crous P.W."/>
            <person name="Stergiopoulos I."/>
        </authorList>
    </citation>
    <scope>NUCLEOTIDE SEQUENCE [LARGE SCALE GENOMIC DNA]</scope>
    <source>
        <strain evidence="5 6">CBS 114824</strain>
    </source>
</reference>
<dbReference type="Pfam" id="PF22664">
    <property type="entry name" value="TRI-like_N"/>
    <property type="match status" value="1"/>
</dbReference>
<keyword evidence="6" id="KW-1185">Reference proteome</keyword>
<sequence length="1195" mass="132911">MAPKNSQDYGRRLIPQILDDVAAVDPDRIVYSVAHFVDGCRDFRHITARSFARAVDKTAWWLQSQVAASSTIQPLGYIGPHDLRYILLAYGAVKAGCSLADENIHKALYLSPKNNVEGALAVLKAAKCDVWVNPSEQHQLSPLVEGFLQQRPMKVLQLPSVDELLDAESTHPFPYTKTFEEAATEPFCMLHTSGTTGVPKPISWTHALVGTMDAVRLLPSVKGDGGLPPWTSIWHKGDTIYSSFPMSHGAGIIMDILMPSLFDLRCVLGPAGVLPNMNLVESLAEHAGIDIWSLVPSLVDELGETPDVLAKLEKSKFICASGGPVSPDIAAKVNEVIRVLNLTGTTEGLFIGNLIVPREDWLWFAFHPWSGFEFKEIEPGVFEHWVHRNEHWELFQGIFQTFPDKKSVNLKDLYVKHPTKPDLWAFKGRSDDVVVLSNGYKISPLSLESFISTHQEIEGCLVIGSGKRQAGLLIETKSTAQKDVELFDSIWAMVEKAIEQSTSKVQLHRSFVTFAEPDKPFIRTDKGTIKRAATLNLYSDYIERFYQSREEGSDDVIIDTSSVETIIDSLREVLGSSLPAIYDASLDADFFELGLDSLFVFQAVNSIRGALGLQDKLAPRHVYANPTLAKFAAVLAKLHKEAKKNAVLAKEAAPDESSYIKEAMRQHSLRAPIKLNAFDYVNPNHYMGLNLYFPLRPDVSPQDAFAHLQAGFARALQLIPALDGKMMFASDNEIGYKKGDLLVTIPPFPPMTPAGRRFPTPRQLVYKDWSDTLPSFEDLRKGGFLPSAAKDDFLLPCETFPSYPADIVVARANFVRGGCILSANFHHCCLDGIGVMVALRTWAESCRFVAGDQKATCDWLDPESFNHSLPEILHEVEGQVRPVHEIDPGTWGFLPFLRPEGDSQQNTVNGISHETSNGNSNGMNEQCKRKKTLPTPPVWNHKMIWPPLPDPAGRCLKTTTFLISPDNVAKLKQDVAADPEARGITSISDLVQAFFWRIAIRARYRVATEIHGQTIGSDELSILELPIDGRPYYSSHLPATYMGSMLILNRPNMPVRELCSPTTSIGQVACILREAASRITPNLVHDAFTLLQTLPNYDRFSLADMGLDSMHAMISNMILFQTSDICFGDGFFDNGGFPDTLRPQIERGNRRFRFLVIYPLRPDGGIELVLGTLPDELDMLRRDEEVIKYAQLIDC</sequence>
<gene>
    <name evidence="5" type="ORF">AC578_5081</name>
</gene>
<dbReference type="InterPro" id="IPR054710">
    <property type="entry name" value="Tri101-like_N"/>
</dbReference>
<accession>A0A139HIR6</accession>
<dbReference type="InterPro" id="IPR000873">
    <property type="entry name" value="AMP-dep_synth/lig_dom"/>
</dbReference>